<proteinExistence type="predicted"/>
<evidence type="ECO:0000313" key="2">
    <source>
        <dbReference type="Proteomes" id="UP001261666"/>
    </source>
</evidence>
<dbReference type="EMBL" id="JAVIZJ010000002">
    <property type="protein sequence ID" value="MDR6209026.1"/>
    <property type="molecule type" value="Genomic_DNA"/>
</dbReference>
<gene>
    <name evidence="1" type="ORF">QE364_000718</name>
</gene>
<organism evidence="1 2">
    <name type="scientific">Nocardioides zeae</name>
    <dbReference type="NCBI Taxonomy" id="1457234"/>
    <lineage>
        <taxon>Bacteria</taxon>
        <taxon>Bacillati</taxon>
        <taxon>Actinomycetota</taxon>
        <taxon>Actinomycetes</taxon>
        <taxon>Propionibacteriales</taxon>
        <taxon>Nocardioidaceae</taxon>
        <taxon>Nocardioides</taxon>
    </lineage>
</organism>
<accession>A0ACC6IE27</accession>
<protein>
    <submittedName>
        <fullName evidence="1">Cytochrome P450</fullName>
    </submittedName>
</protein>
<name>A0ACC6IE27_9ACTN</name>
<dbReference type="Proteomes" id="UP001261666">
    <property type="component" value="Unassembled WGS sequence"/>
</dbReference>
<reference evidence="1" key="1">
    <citation type="submission" date="2023-08" db="EMBL/GenBank/DDBJ databases">
        <title>Functional and genomic diversity of the sorghum phyllosphere microbiome.</title>
        <authorList>
            <person name="Shade A."/>
        </authorList>
    </citation>
    <scope>NUCLEOTIDE SEQUENCE</scope>
    <source>
        <strain evidence="1">SORGH_AS_0885</strain>
    </source>
</reference>
<keyword evidence="2" id="KW-1185">Reference proteome</keyword>
<sequence length="432" mass="46255">MHRPSDPAEHAAARVDRLPALSDFVTAAEWEKDVISASAAVHAATPHRILRDDSDGLVVLGHEALRHLSQDPAVGNTPLEFLEARAAERARRRGAAEPQDEQPTPFARFLHNQVFTHNPPVHTASRRLVGQPLLPRPAGSMRDAAGRAAAELLVSLAGAEDVDLVRDFASPFVCYFWAEQLGMPVEVADQLPEVMDAMNAMFLFDPGAEDVARLRAATARYVDLVSESIDASDVATPVLDHLRAHLSTTEGLRDPVTVGRFVASNYFDGFHTAGVAVASTLRQLLDSPTSLRLVRDDPGLAGAAFQESTRLATPVMVSTRLTLAEVELGGLRIPPQTPLAMVWAAGNRDPDVFADPHVFDLHRGAGLASTFGGGAHLCPGRNIARVLAEAAVTAFVDPSLEVVPRGRSGGWIPGSAMRVLTTLPVSVRVRDA</sequence>
<comment type="caution">
    <text evidence="1">The sequence shown here is derived from an EMBL/GenBank/DDBJ whole genome shotgun (WGS) entry which is preliminary data.</text>
</comment>
<evidence type="ECO:0000313" key="1">
    <source>
        <dbReference type="EMBL" id="MDR6209026.1"/>
    </source>
</evidence>